<dbReference type="SUPFAM" id="SSF57701">
    <property type="entry name" value="Zn2/Cys6 DNA-binding domain"/>
    <property type="match status" value="1"/>
</dbReference>
<keyword evidence="6" id="KW-1185">Reference proteome</keyword>
<feature type="domain" description="Zn(2)-C6 fungal-type" evidence="4">
    <location>
        <begin position="61"/>
        <end position="85"/>
    </location>
</feature>
<feature type="region of interest" description="Disordered" evidence="3">
    <location>
        <begin position="185"/>
        <end position="249"/>
    </location>
</feature>
<protein>
    <submittedName>
        <fullName evidence="5">C6 finger domain-containing protein</fullName>
    </submittedName>
</protein>
<feature type="region of interest" description="Disordered" evidence="3">
    <location>
        <begin position="1"/>
        <end position="41"/>
    </location>
</feature>
<sequence length="991" mass="109828">MESAEIEPQASTAARPHSRDPSPTRDQGDEDSGPKKSAVRKRTKTGCLSMSHCGCCFTLACRKRRIKCDEGRPTCNNCIKSKRQCEGYNQRVIFKDPLGAFAPFGPLVYPQPSPQALVREQQLSAAQKSNAQSLQIIAPKPPPLGYHPGVLSPFDHVYNAPLNHMPLQSPPLGYDPNLCGFQQPPSATAQYPYLSPEPDNAFPQNHWRQGAPPDQRMPPQVAPQLGFSPLSPAEYGAQPHANVSPPAPQYVNAPLNAGIPMQLESELSDDAEIPVIGRQVPPTDDDALMGDSDEEGHVAKYNKAIELNQLGMIAAQRASGRFDMFGTQPRTFSGYADSGVLVSYEPDPSKSPLNDPKIAAVFFHFVNVTGPSISIYERHSFDATLASLQGLNVQARQHIWAYKFPLMAFSHPALLQAMLALGSLQIAKLQQVPQTASLKHYHLSLRRVARNIGRPGRRNQPSNLAATLLLAYYEVWNSDHEKWSKHLLGARWIIRDIPFRSLTRSIMIMKRRRRQRAAAQHSQQQESADLGYDEVFGVFDPLSSQAQEQVDPMYRDWDQLDAQLLTELTGKHTTFDELGIGPETPPSSKFTYREHVTEKDVEDYEKMSDLYWWYCKMDIYQHILGGTKLFMDYDHWLQCPPRAPMGRLDAIYGTYDHLMLLLGRLASFASGDMARKRKVFSLRGTFGGSGAPPGTFPGMMPSSGRVPMPMGFSPPREHPSPSSDTLEDADLEELTNAALQEWASIRHAFEVIQEQFGPEFAQLDADLAPPISTPFGPAAQYRTYGVAGIWLNYYMGLIILYRSHPEMPPVAMMAAGMSAHQTTGYAIEIGRIAAGLDEGTEQKSAVSTLIGAAFIESSFPTFVAAVQFQSEAQRHWLVRRMHDIARLTGWQSARQIATGCESAWIKAGQMGRGPPYEPPANFDRSDPSVGAPSIWGQPRSIQTRIQEVSADESNKLVLAKSERAFYALGLLGVEDELDKLDLVDTEDKGSK</sequence>
<dbReference type="Gene3D" id="4.10.240.10">
    <property type="entry name" value="Zn(2)-C6 fungal-type DNA-binding domain"/>
    <property type="match status" value="1"/>
</dbReference>
<dbReference type="PROSITE" id="PS50048">
    <property type="entry name" value="ZN2_CY6_FUNGAL_2"/>
    <property type="match status" value="1"/>
</dbReference>
<evidence type="ECO:0000256" key="2">
    <source>
        <dbReference type="ARBA" id="ARBA00023242"/>
    </source>
</evidence>
<reference evidence="5 6" key="1">
    <citation type="submission" date="2023-01" db="EMBL/GenBank/DDBJ databases">
        <title>Analysis of 21 Apiospora genomes using comparative genomics revels a genus with tremendous synthesis potential of carbohydrate active enzymes and secondary metabolites.</title>
        <authorList>
            <person name="Sorensen T."/>
        </authorList>
    </citation>
    <scope>NUCLEOTIDE SEQUENCE [LARGE SCALE GENOMIC DNA]</scope>
    <source>
        <strain evidence="5 6">CBS 117206</strain>
    </source>
</reference>
<dbReference type="GO" id="GO:0000976">
    <property type="term" value="F:transcription cis-regulatory region binding"/>
    <property type="evidence" value="ECO:0007669"/>
    <property type="project" value="TreeGrafter"/>
</dbReference>
<comment type="subcellular location">
    <subcellularLocation>
        <location evidence="1">Nucleus</location>
    </subcellularLocation>
</comment>
<dbReference type="Pfam" id="PF11951">
    <property type="entry name" value="Fungal_trans_2"/>
    <property type="match status" value="1"/>
</dbReference>
<dbReference type="GO" id="GO:0000981">
    <property type="term" value="F:DNA-binding transcription factor activity, RNA polymerase II-specific"/>
    <property type="evidence" value="ECO:0007669"/>
    <property type="project" value="InterPro"/>
</dbReference>
<evidence type="ECO:0000256" key="1">
    <source>
        <dbReference type="ARBA" id="ARBA00004123"/>
    </source>
</evidence>
<organism evidence="5 6">
    <name type="scientific">Apiospora kogelbergensis</name>
    <dbReference type="NCBI Taxonomy" id="1337665"/>
    <lineage>
        <taxon>Eukaryota</taxon>
        <taxon>Fungi</taxon>
        <taxon>Dikarya</taxon>
        <taxon>Ascomycota</taxon>
        <taxon>Pezizomycotina</taxon>
        <taxon>Sordariomycetes</taxon>
        <taxon>Xylariomycetidae</taxon>
        <taxon>Amphisphaeriales</taxon>
        <taxon>Apiosporaceae</taxon>
        <taxon>Apiospora</taxon>
    </lineage>
</organism>
<dbReference type="Pfam" id="PF00172">
    <property type="entry name" value="Zn_clus"/>
    <property type="match status" value="1"/>
</dbReference>
<evidence type="ECO:0000313" key="6">
    <source>
        <dbReference type="Proteomes" id="UP001392437"/>
    </source>
</evidence>
<dbReference type="AlphaFoldDB" id="A0AAW0QIX5"/>
<dbReference type="GO" id="GO:0005634">
    <property type="term" value="C:nucleus"/>
    <property type="evidence" value="ECO:0007669"/>
    <property type="project" value="UniProtKB-SubCell"/>
</dbReference>
<proteinExistence type="predicted"/>
<accession>A0AAW0QIX5</accession>
<comment type="caution">
    <text evidence="5">The sequence shown here is derived from an EMBL/GenBank/DDBJ whole genome shotgun (WGS) entry which is preliminary data.</text>
</comment>
<keyword evidence="2" id="KW-0539">Nucleus</keyword>
<evidence type="ECO:0000259" key="4">
    <source>
        <dbReference type="PROSITE" id="PS50048"/>
    </source>
</evidence>
<gene>
    <name evidence="5" type="ORF">PG999_009331</name>
</gene>
<dbReference type="GO" id="GO:0045944">
    <property type="term" value="P:positive regulation of transcription by RNA polymerase II"/>
    <property type="evidence" value="ECO:0007669"/>
    <property type="project" value="TreeGrafter"/>
</dbReference>
<dbReference type="GO" id="GO:0008270">
    <property type="term" value="F:zinc ion binding"/>
    <property type="evidence" value="ECO:0007669"/>
    <property type="project" value="InterPro"/>
</dbReference>
<dbReference type="InterPro" id="IPR036864">
    <property type="entry name" value="Zn2-C6_fun-type_DNA-bd_sf"/>
</dbReference>
<dbReference type="CDD" id="cd00067">
    <property type="entry name" value="GAL4"/>
    <property type="match status" value="1"/>
</dbReference>
<dbReference type="EMBL" id="JAQQWP010000008">
    <property type="protein sequence ID" value="KAK8105972.1"/>
    <property type="molecule type" value="Genomic_DNA"/>
</dbReference>
<feature type="compositionally biased region" description="Basic and acidic residues" evidence="3">
    <location>
        <begin position="17"/>
        <end position="27"/>
    </location>
</feature>
<dbReference type="InterPro" id="IPR021858">
    <property type="entry name" value="Fun_TF"/>
</dbReference>
<dbReference type="PANTHER" id="PTHR37534">
    <property type="entry name" value="TRANSCRIPTIONAL ACTIVATOR PROTEIN UGA3"/>
    <property type="match status" value="1"/>
</dbReference>
<dbReference type="Proteomes" id="UP001392437">
    <property type="component" value="Unassembled WGS sequence"/>
</dbReference>
<dbReference type="InterPro" id="IPR001138">
    <property type="entry name" value="Zn2Cys6_DnaBD"/>
</dbReference>
<dbReference type="SMART" id="SM00066">
    <property type="entry name" value="GAL4"/>
    <property type="match status" value="1"/>
</dbReference>
<dbReference type="PANTHER" id="PTHR37534:SF23">
    <property type="entry name" value="ZN(II)2CYS6 TRANSCRIPTION FACTOR (EUROFUNG)"/>
    <property type="match status" value="1"/>
</dbReference>
<evidence type="ECO:0000256" key="3">
    <source>
        <dbReference type="SAM" id="MobiDB-lite"/>
    </source>
</evidence>
<evidence type="ECO:0000313" key="5">
    <source>
        <dbReference type="EMBL" id="KAK8105972.1"/>
    </source>
</evidence>
<name>A0AAW0QIX5_9PEZI</name>